<dbReference type="GO" id="GO:0015221">
    <property type="term" value="F:lipopolysaccharide transmembrane transporter activity"/>
    <property type="evidence" value="ECO:0007669"/>
    <property type="project" value="InterPro"/>
</dbReference>
<name>A0A5B2TJ01_9PROT</name>
<dbReference type="Pfam" id="PF06835">
    <property type="entry name" value="LptC"/>
    <property type="match status" value="1"/>
</dbReference>
<organism evidence="2 3">
    <name type="scientific">Teichococcus oryzae</name>
    <dbReference type="NCBI Taxonomy" id="1608942"/>
    <lineage>
        <taxon>Bacteria</taxon>
        <taxon>Pseudomonadati</taxon>
        <taxon>Pseudomonadota</taxon>
        <taxon>Alphaproteobacteria</taxon>
        <taxon>Acetobacterales</taxon>
        <taxon>Roseomonadaceae</taxon>
        <taxon>Roseomonas</taxon>
    </lineage>
</organism>
<dbReference type="OrthoDB" id="8441710at2"/>
<dbReference type="EMBL" id="VUKA01000002">
    <property type="protein sequence ID" value="KAA2214083.1"/>
    <property type="molecule type" value="Genomic_DNA"/>
</dbReference>
<evidence type="ECO:0000313" key="3">
    <source>
        <dbReference type="Proteomes" id="UP000322110"/>
    </source>
</evidence>
<dbReference type="Gene3D" id="2.60.450.10">
    <property type="entry name" value="Lipopolysaccharide (LPS) transport protein A like domain"/>
    <property type="match status" value="1"/>
</dbReference>
<accession>A0A5B2TJ01</accession>
<dbReference type="AlphaFoldDB" id="A0A5B2TJ01"/>
<sequence>MTMAIPPRDIPSAPVARSGGGQGRSRMLLPSRARMVMNEGALARRRFFVRMARWLLPLGALGLLAAVALWPEFDSAEDRGRLALRRAGQTTTEAMRLSTARYQGLDEQGRPVNVTASQALQREQELIDLIRPRADMVTSGGAWVLLESEKGEYARDRNELDLAGQVTLWHEDGSTLRTEAAQIDLNAGNAEGDQPVAAQGPFGTLVSEGFRLENRGQVVVFTGQAKAVLEGGR</sequence>
<evidence type="ECO:0000313" key="2">
    <source>
        <dbReference type="EMBL" id="KAA2214083.1"/>
    </source>
</evidence>
<dbReference type="NCBIfam" id="TIGR04409">
    <property type="entry name" value="LptC_YrbK"/>
    <property type="match status" value="1"/>
</dbReference>
<dbReference type="RefSeq" id="WP_149811738.1">
    <property type="nucleotide sequence ID" value="NZ_VUKA01000002.1"/>
</dbReference>
<comment type="caution">
    <text evidence="2">The sequence shown here is derived from an EMBL/GenBank/DDBJ whole genome shotgun (WGS) entry which is preliminary data.</text>
</comment>
<reference evidence="2 3" key="1">
    <citation type="journal article" date="2015" name="Int. J. Syst. Evol. Microbiol.">
        <title>Roseomonas oryzae sp. nov., isolated from paddy rhizosphere soil.</title>
        <authorList>
            <person name="Ramaprasad E.V."/>
            <person name="Sasikala Ch."/>
            <person name="Ramana Ch.V."/>
        </authorList>
    </citation>
    <scope>NUCLEOTIDE SEQUENCE [LARGE SCALE GENOMIC DNA]</scope>
    <source>
        <strain evidence="2 3">KCTC 42542</strain>
    </source>
</reference>
<keyword evidence="3" id="KW-1185">Reference proteome</keyword>
<dbReference type="InterPro" id="IPR026265">
    <property type="entry name" value="LptC"/>
</dbReference>
<dbReference type="InterPro" id="IPR010664">
    <property type="entry name" value="LipoPS_assembly_LptC-rel"/>
</dbReference>
<dbReference type="Proteomes" id="UP000322110">
    <property type="component" value="Unassembled WGS sequence"/>
</dbReference>
<proteinExistence type="predicted"/>
<gene>
    <name evidence="2" type="primary">lptC</name>
    <name evidence="2" type="ORF">F0Q34_08595</name>
</gene>
<protein>
    <submittedName>
        <fullName evidence="2">LPS export ABC transporter periplasmic protein LptC</fullName>
    </submittedName>
</protein>
<dbReference type="GO" id="GO:0005886">
    <property type="term" value="C:plasma membrane"/>
    <property type="evidence" value="ECO:0007669"/>
    <property type="project" value="InterPro"/>
</dbReference>
<evidence type="ECO:0000256" key="1">
    <source>
        <dbReference type="SAM" id="MobiDB-lite"/>
    </source>
</evidence>
<feature type="region of interest" description="Disordered" evidence="1">
    <location>
        <begin position="1"/>
        <end position="25"/>
    </location>
</feature>